<feature type="region of interest" description="Disordered" evidence="1">
    <location>
        <begin position="34"/>
        <end position="53"/>
    </location>
</feature>
<keyword evidence="4" id="KW-1185">Reference proteome</keyword>
<gene>
    <name evidence="3" type="ORF">VCB98_01230</name>
</gene>
<feature type="compositionally biased region" description="Basic and acidic residues" evidence="1">
    <location>
        <begin position="42"/>
        <end position="53"/>
    </location>
</feature>
<feature type="signal peptide" evidence="2">
    <location>
        <begin position="1"/>
        <end position="22"/>
    </location>
</feature>
<dbReference type="Pfam" id="PF13582">
    <property type="entry name" value="Reprolysin_3"/>
    <property type="match status" value="1"/>
</dbReference>
<keyword evidence="3" id="KW-0482">Metalloprotease</keyword>
<evidence type="ECO:0000313" key="4">
    <source>
        <dbReference type="Proteomes" id="UP001302316"/>
    </source>
</evidence>
<dbReference type="SUPFAM" id="SSF55486">
    <property type="entry name" value="Metalloproteases ('zincins'), catalytic domain"/>
    <property type="match status" value="1"/>
</dbReference>
<dbReference type="RefSeq" id="WP_346049644.1">
    <property type="nucleotide sequence ID" value="NZ_JAYGII010000002.1"/>
</dbReference>
<dbReference type="EMBL" id="JAYGII010000002">
    <property type="protein sequence ID" value="MEA5444440.1"/>
    <property type="molecule type" value="Genomic_DNA"/>
</dbReference>
<name>A0AAP6JCS9_9GAMM</name>
<evidence type="ECO:0000256" key="1">
    <source>
        <dbReference type="SAM" id="MobiDB-lite"/>
    </source>
</evidence>
<accession>A0AAP6JCS9</accession>
<comment type="caution">
    <text evidence="3">The sequence shown here is derived from an EMBL/GenBank/DDBJ whole genome shotgun (WGS) entry which is preliminary data.</text>
</comment>
<organism evidence="3 4">
    <name type="scientific">Natronospira elongata</name>
    <dbReference type="NCBI Taxonomy" id="3110268"/>
    <lineage>
        <taxon>Bacteria</taxon>
        <taxon>Pseudomonadati</taxon>
        <taxon>Pseudomonadota</taxon>
        <taxon>Gammaproteobacteria</taxon>
        <taxon>Natronospirales</taxon>
        <taxon>Natronospiraceae</taxon>
        <taxon>Natronospira</taxon>
    </lineage>
</organism>
<feature type="chain" id="PRO_5042966062" evidence="2">
    <location>
        <begin position="23"/>
        <end position="605"/>
    </location>
</feature>
<keyword evidence="2" id="KW-0732">Signal</keyword>
<proteinExistence type="predicted"/>
<reference evidence="3 4" key="1">
    <citation type="submission" date="2023-12" db="EMBL/GenBank/DDBJ databases">
        <title>Whole-genome sequencing of halo(alkali)philic microorganisms from hypersaline lakes.</title>
        <authorList>
            <person name="Sorokin D.Y."/>
            <person name="Merkel A.Y."/>
            <person name="Messina E."/>
            <person name="Yakimov M."/>
        </authorList>
    </citation>
    <scope>NUCLEOTIDE SEQUENCE [LARGE SCALE GENOMIC DNA]</scope>
    <source>
        <strain evidence="3 4">AB-CW1</strain>
    </source>
</reference>
<dbReference type="AlphaFoldDB" id="A0AAP6JCS9"/>
<sequence>MRHCCLGLVALILSVSSGTAVALSEKQRPVFLQVDQSQPRMSEARSPSDSKERQPLIADLEAISQYEHLTFLDAKGHALELRQTEIQQRGPGSYAWHGQVHDSDQRIGSATFTIRQERVHGLISLREGRYRVSTDGEKRVWLDRIDPDAAPAQHPKHLEQLLTGSTEPSPQARSQTAGATAKTAVVDVLAFYTDDTIAEHEDEAGLRLFLTNALDMANTALVDSEVDHRFRLVGLIHWSYQEDPEGMFQALNSFRNDSQVEQLLDLYAADLGAGSGVFEDFCGVAYLLTEYTRSFKNGLSINNVNNAYPCQEIQVLAHEMGHNLGLAHDPDNAGDPESLIEPFAYGHVEVDEFSSVMAYHPGCGGGVYDNCFGVDFFSNPDIIDPDSGLAVGIEGERDNAEVLRRSMSYATDWRQPPASLADALGVSGHVSTEGDGLWTAQNQVALNSHPSVISGPVYAEEESWLRWEPDAEGIDSLAFSLRGTPNTQGKLRIMADEEELLSLEEFPEEWVRHELDIPKDVSRISWVWQSQERPSTGGSLSAVYLGDVNRESSPPISGGSGGCSLNPNGSLDPTWLLFLFGLLLMAFRRAWTPRYSLNLEKPYVP</sequence>
<evidence type="ECO:0000313" key="3">
    <source>
        <dbReference type="EMBL" id="MEA5444440.1"/>
    </source>
</evidence>
<protein>
    <submittedName>
        <fullName evidence="3">Zinc-dependent metalloprotease family protein</fullName>
    </submittedName>
</protein>
<dbReference type="InterPro" id="IPR024079">
    <property type="entry name" value="MetalloPept_cat_dom_sf"/>
</dbReference>
<dbReference type="Gene3D" id="3.40.390.10">
    <property type="entry name" value="Collagenase (Catalytic Domain)"/>
    <property type="match status" value="1"/>
</dbReference>
<keyword evidence="3" id="KW-0378">Hydrolase</keyword>
<keyword evidence="3" id="KW-0645">Protease</keyword>
<evidence type="ECO:0000256" key="2">
    <source>
        <dbReference type="SAM" id="SignalP"/>
    </source>
</evidence>
<dbReference type="Proteomes" id="UP001302316">
    <property type="component" value="Unassembled WGS sequence"/>
</dbReference>
<dbReference type="GO" id="GO:0008237">
    <property type="term" value="F:metallopeptidase activity"/>
    <property type="evidence" value="ECO:0007669"/>
    <property type="project" value="UniProtKB-KW"/>
</dbReference>